<name>A0A0V0H541_SOLCH</name>
<evidence type="ECO:0000313" key="1">
    <source>
        <dbReference type="EMBL" id="JAP15210.1"/>
    </source>
</evidence>
<reference evidence="1" key="1">
    <citation type="submission" date="2015-12" db="EMBL/GenBank/DDBJ databases">
        <title>Gene expression during late stages of embryo sac development: a critical building block for successful pollen-pistil interactions.</title>
        <authorList>
            <person name="Liu Y."/>
            <person name="Joly V."/>
            <person name="Sabar M."/>
            <person name="Matton D.P."/>
        </authorList>
    </citation>
    <scope>NUCLEOTIDE SEQUENCE</scope>
</reference>
<proteinExistence type="predicted"/>
<sequence length="73" mass="8481">MVPSRHGASGASTTRARVLWNPGNSLNSNNHFNFPFPFLNFHSKWYKSVFLAVNLYLLRDFEKFSESHNPPFH</sequence>
<dbReference type="EMBL" id="GEDG01025494">
    <property type="protein sequence ID" value="JAP15210.1"/>
    <property type="molecule type" value="Transcribed_RNA"/>
</dbReference>
<protein>
    <submittedName>
        <fullName evidence="1">Putative ovule protein</fullName>
    </submittedName>
</protein>
<accession>A0A0V0H541</accession>
<dbReference type="AlphaFoldDB" id="A0A0V0H541"/>
<organism evidence="1">
    <name type="scientific">Solanum chacoense</name>
    <name type="common">Chaco potato</name>
    <dbReference type="NCBI Taxonomy" id="4108"/>
    <lineage>
        <taxon>Eukaryota</taxon>
        <taxon>Viridiplantae</taxon>
        <taxon>Streptophyta</taxon>
        <taxon>Embryophyta</taxon>
        <taxon>Tracheophyta</taxon>
        <taxon>Spermatophyta</taxon>
        <taxon>Magnoliopsida</taxon>
        <taxon>eudicotyledons</taxon>
        <taxon>Gunneridae</taxon>
        <taxon>Pentapetalae</taxon>
        <taxon>asterids</taxon>
        <taxon>lamiids</taxon>
        <taxon>Solanales</taxon>
        <taxon>Solanaceae</taxon>
        <taxon>Solanoideae</taxon>
        <taxon>Solaneae</taxon>
        <taxon>Solanum</taxon>
    </lineage>
</organism>